<dbReference type="KEGG" id="vao:FA707_09550"/>
<keyword evidence="3" id="KW-0813">Transport</keyword>
<evidence type="ECO:0000256" key="2">
    <source>
        <dbReference type="ARBA" id="ARBA00006742"/>
    </source>
</evidence>
<proteinExistence type="inferred from homology"/>
<keyword evidence="6" id="KW-0653">Protein transport</keyword>
<dbReference type="PANTHER" id="PTHR33909">
    <property type="entry name" value="SEC TRANSLOCON ACCESSORY COMPLEX SUBUNIT YAJC"/>
    <property type="match status" value="1"/>
</dbReference>
<evidence type="ECO:0000256" key="3">
    <source>
        <dbReference type="ARBA" id="ARBA00022448"/>
    </source>
</evidence>
<keyword evidence="4" id="KW-1003">Cell membrane</keyword>
<dbReference type="SMART" id="SM01323">
    <property type="entry name" value="YajC"/>
    <property type="match status" value="1"/>
</dbReference>
<evidence type="ECO:0000256" key="4">
    <source>
        <dbReference type="ARBA" id="ARBA00022475"/>
    </source>
</evidence>
<dbReference type="EMBL" id="CP039712">
    <property type="protein sequence ID" value="QCI87159.1"/>
    <property type="molecule type" value="Genomic_DNA"/>
</dbReference>
<reference evidence="10 11" key="1">
    <citation type="submission" date="2019-04" db="EMBL/GenBank/DDBJ databases">
        <title>Vagococcus sp. nov., isolated from faeces of yaks (Bos grunniens).</title>
        <authorList>
            <person name="Ge Y."/>
        </authorList>
    </citation>
    <scope>NUCLEOTIDE SEQUENCE [LARGE SCALE GENOMIC DNA]</scope>
    <source>
        <strain evidence="10 11">MN-17</strain>
    </source>
</reference>
<dbReference type="GO" id="GO:0005886">
    <property type="term" value="C:plasma membrane"/>
    <property type="evidence" value="ECO:0007669"/>
    <property type="project" value="UniProtKB-SubCell"/>
</dbReference>
<evidence type="ECO:0000256" key="8">
    <source>
        <dbReference type="ARBA" id="ARBA00023010"/>
    </source>
</evidence>
<name>A0A4D7CSH6_9ENTE</name>
<dbReference type="OrthoDB" id="9800132at2"/>
<keyword evidence="8" id="KW-0811">Translocation</keyword>
<keyword evidence="5" id="KW-0812">Transmembrane</keyword>
<evidence type="ECO:0000256" key="1">
    <source>
        <dbReference type="ARBA" id="ARBA00004162"/>
    </source>
</evidence>
<evidence type="ECO:0000256" key="5">
    <source>
        <dbReference type="ARBA" id="ARBA00022692"/>
    </source>
</evidence>
<dbReference type="AlphaFoldDB" id="A0A4D7CSH6"/>
<comment type="subcellular location">
    <subcellularLocation>
        <location evidence="1">Cell membrane</location>
        <topology evidence="1">Single-pass membrane protein</topology>
    </subcellularLocation>
</comment>
<keyword evidence="7" id="KW-1133">Transmembrane helix</keyword>
<organism evidence="10 11">
    <name type="scientific">Vagococcus zengguangii</name>
    <dbReference type="NCBI Taxonomy" id="2571750"/>
    <lineage>
        <taxon>Bacteria</taxon>
        <taxon>Bacillati</taxon>
        <taxon>Bacillota</taxon>
        <taxon>Bacilli</taxon>
        <taxon>Lactobacillales</taxon>
        <taxon>Enterococcaceae</taxon>
        <taxon>Vagococcus</taxon>
    </lineage>
</organism>
<protein>
    <submittedName>
        <fullName evidence="10">Preprotein translocase subunit YajC</fullName>
    </submittedName>
</protein>
<keyword evidence="9" id="KW-0472">Membrane</keyword>
<dbReference type="PANTHER" id="PTHR33909:SF1">
    <property type="entry name" value="SEC TRANSLOCON ACCESSORY COMPLEX SUBUNIT YAJC"/>
    <property type="match status" value="1"/>
</dbReference>
<dbReference type="GO" id="GO:0015031">
    <property type="term" value="P:protein transport"/>
    <property type="evidence" value="ECO:0007669"/>
    <property type="project" value="UniProtKB-KW"/>
</dbReference>
<dbReference type="PRINTS" id="PR01853">
    <property type="entry name" value="YAJCTRNLCASE"/>
</dbReference>
<gene>
    <name evidence="10" type="primary">yajC</name>
    <name evidence="10" type="ORF">FA707_09550</name>
</gene>
<dbReference type="Pfam" id="PF02699">
    <property type="entry name" value="YajC"/>
    <property type="match status" value="1"/>
</dbReference>
<sequence>MMGGILMLIVFGGVMYFMTSKQKKQVKEHQEKLNSIQPGDKVVTIGGLHGVVADAKTSETGKTVLLDCEGIFLEFERSAIKTIVPGAGLTTEESPVEAEVTEVSEIIETPTEEVVTEVENVIEASQDETKA</sequence>
<comment type="similarity">
    <text evidence="2">Belongs to the YajC family.</text>
</comment>
<keyword evidence="11" id="KW-1185">Reference proteome</keyword>
<dbReference type="InterPro" id="IPR003849">
    <property type="entry name" value="Preprotein_translocase_YajC"/>
</dbReference>
<dbReference type="NCBIfam" id="TIGR00739">
    <property type="entry name" value="yajC"/>
    <property type="match status" value="1"/>
</dbReference>
<accession>A0A4D7CSH6</accession>
<evidence type="ECO:0000256" key="7">
    <source>
        <dbReference type="ARBA" id="ARBA00022989"/>
    </source>
</evidence>
<evidence type="ECO:0000313" key="11">
    <source>
        <dbReference type="Proteomes" id="UP000298615"/>
    </source>
</evidence>
<dbReference type="Proteomes" id="UP000298615">
    <property type="component" value="Chromosome"/>
</dbReference>
<evidence type="ECO:0000256" key="9">
    <source>
        <dbReference type="ARBA" id="ARBA00023136"/>
    </source>
</evidence>
<evidence type="ECO:0000313" key="10">
    <source>
        <dbReference type="EMBL" id="QCI87159.1"/>
    </source>
</evidence>
<evidence type="ECO:0000256" key="6">
    <source>
        <dbReference type="ARBA" id="ARBA00022927"/>
    </source>
</evidence>